<comment type="subunit">
    <text evidence="6">Part of the 50S ribosomal subunit. Contacts protein L20.</text>
</comment>
<keyword evidence="5 6" id="KW-0687">Ribonucleoprotein</keyword>
<dbReference type="PANTHER" id="PTHR21349">
    <property type="entry name" value="50S RIBOSOMAL PROTEIN L21"/>
    <property type="match status" value="1"/>
</dbReference>
<name>A0ABT3BM89_9BACT</name>
<keyword evidence="9" id="KW-1185">Reference proteome</keyword>
<sequence length="99" mass="11397">MFAIIQTGAKQYKVQQGDIIYVEKLDAEVNASVKLDQVVMLEDQIGNPYVQNAYVTATVLKHGKQKKINIIKHQSKKHHMKRQGHRQPYTQLKIEAINK</sequence>
<dbReference type="InterPro" id="IPR028909">
    <property type="entry name" value="bL21-like"/>
</dbReference>
<accession>A0ABT3BM89</accession>
<gene>
    <name evidence="6 8" type="primary">rplU</name>
    <name evidence="8" type="ORF">OF376_00880</name>
</gene>
<evidence type="ECO:0000256" key="5">
    <source>
        <dbReference type="ARBA" id="ARBA00023274"/>
    </source>
</evidence>
<comment type="caution">
    <text evidence="8">The sequence shown here is derived from an EMBL/GenBank/DDBJ whole genome shotgun (WGS) entry which is preliminary data.</text>
</comment>
<dbReference type="RefSeq" id="WP_263821669.1">
    <property type="nucleotide sequence ID" value="NZ_JAOXHK010000002.1"/>
</dbReference>
<dbReference type="PANTHER" id="PTHR21349:SF0">
    <property type="entry name" value="LARGE RIBOSOMAL SUBUNIT PROTEIN BL21M"/>
    <property type="match status" value="1"/>
</dbReference>
<evidence type="ECO:0000256" key="2">
    <source>
        <dbReference type="ARBA" id="ARBA00022730"/>
    </source>
</evidence>
<keyword evidence="3 6" id="KW-0694">RNA-binding</keyword>
<evidence type="ECO:0000256" key="6">
    <source>
        <dbReference type="HAMAP-Rule" id="MF_01363"/>
    </source>
</evidence>
<keyword evidence="2 6" id="KW-0699">rRNA-binding</keyword>
<dbReference type="PROSITE" id="PS01169">
    <property type="entry name" value="RIBOSOMAL_L21"/>
    <property type="match status" value="1"/>
</dbReference>
<evidence type="ECO:0000256" key="4">
    <source>
        <dbReference type="ARBA" id="ARBA00022980"/>
    </source>
</evidence>
<dbReference type="InterPro" id="IPR001787">
    <property type="entry name" value="Ribosomal_bL21"/>
</dbReference>
<keyword evidence="4 6" id="KW-0689">Ribosomal protein</keyword>
<dbReference type="EMBL" id="JAOXHL010000001">
    <property type="protein sequence ID" value="MCV3728343.1"/>
    <property type="molecule type" value="Genomic_DNA"/>
</dbReference>
<evidence type="ECO:0000313" key="8">
    <source>
        <dbReference type="EMBL" id="MCV3728343.1"/>
    </source>
</evidence>
<dbReference type="InterPro" id="IPR018258">
    <property type="entry name" value="Ribosomal_bL21_CS"/>
</dbReference>
<dbReference type="GO" id="GO:0005840">
    <property type="term" value="C:ribosome"/>
    <property type="evidence" value="ECO:0007669"/>
    <property type="project" value="UniProtKB-KW"/>
</dbReference>
<reference evidence="8 9" key="1">
    <citation type="journal article" date="2020" name="Int. J. Syst. Evol. Microbiol.">
        <title>Ureaplasma miroungigenitalium sp. nov. isolated from northern elephant seals (Mirounga angustirostris) and Ureaplasma zalophigenitalium sp. nov. isolated from California sea lions (Zalophus californianus).</title>
        <authorList>
            <person name="Volokhov D.V."/>
            <person name="Gulland F.M."/>
            <person name="Gao Y."/>
            <person name="Chizhikov V.E."/>
        </authorList>
    </citation>
    <scope>NUCLEOTIDE SEQUENCE [LARGE SCALE GENOMIC DNA]</scope>
    <source>
        <strain evidence="8 9">ES3182-GEN</strain>
    </source>
</reference>
<evidence type="ECO:0000256" key="3">
    <source>
        <dbReference type="ARBA" id="ARBA00022884"/>
    </source>
</evidence>
<proteinExistence type="inferred from homology"/>
<dbReference type="InterPro" id="IPR036164">
    <property type="entry name" value="bL21-like_sf"/>
</dbReference>
<evidence type="ECO:0000256" key="1">
    <source>
        <dbReference type="ARBA" id="ARBA00008563"/>
    </source>
</evidence>
<protein>
    <recommendedName>
        <fullName evidence="6">Large ribosomal subunit protein bL21</fullName>
    </recommendedName>
</protein>
<dbReference type="HAMAP" id="MF_01363">
    <property type="entry name" value="Ribosomal_bL21"/>
    <property type="match status" value="1"/>
</dbReference>
<evidence type="ECO:0000256" key="7">
    <source>
        <dbReference type="RuleBase" id="RU000562"/>
    </source>
</evidence>
<evidence type="ECO:0000313" key="9">
    <source>
        <dbReference type="Proteomes" id="UP001208245"/>
    </source>
</evidence>
<dbReference type="Pfam" id="PF00829">
    <property type="entry name" value="Ribosomal_L21p"/>
    <property type="match status" value="1"/>
</dbReference>
<comment type="similarity">
    <text evidence="1 6 7">Belongs to the bacterial ribosomal protein bL21 family.</text>
</comment>
<dbReference type="NCBIfam" id="TIGR00061">
    <property type="entry name" value="L21"/>
    <property type="match status" value="1"/>
</dbReference>
<dbReference type="SUPFAM" id="SSF141091">
    <property type="entry name" value="L21p-like"/>
    <property type="match status" value="1"/>
</dbReference>
<dbReference type="Proteomes" id="UP001208245">
    <property type="component" value="Unassembled WGS sequence"/>
</dbReference>
<organism evidence="8 9">
    <name type="scientific">Ureaplasma miroungigenitalium</name>
    <dbReference type="NCBI Taxonomy" id="1042321"/>
    <lineage>
        <taxon>Bacteria</taxon>
        <taxon>Bacillati</taxon>
        <taxon>Mycoplasmatota</taxon>
        <taxon>Mycoplasmoidales</taxon>
        <taxon>Mycoplasmoidaceae</taxon>
        <taxon>Ureaplasma</taxon>
    </lineage>
</organism>
<comment type="function">
    <text evidence="6 7">This protein binds to 23S rRNA in the presence of protein L20.</text>
</comment>